<sequence>MLTGTPLFGAKTRKETMTMILKNCTAERSTSFQTCCRTHLIDTFYFDSEFTAKHPETSPWFSSQCHHQLFRGSSQVTTEEETQLLPNAIVQGGTIGQGRQLLVTELMKGGELLDKILPQKFFSRERSQPALYTITKTVEYPPTGARFESTQTVHPKLHSFANGPEDTHRGDLWLRRGSGSSLSGGYWTPVSAEAKVRPSDTQCTKHTGSQAPGGRLIPPSGCPPSDAWHQLPKYTLNRHRTPALGQAAAATHSRPQQERPSDPGRGLLHLAQLEGGEENHLHRLSSPGPKGQTTDGLWELTPNRSTETADPPPCPALSCTQRTLLIDFFCCLYCRVSQLCHQPTVGLEL</sequence>
<name>A0AAD3R260_LATJO</name>
<gene>
    <name evidence="2" type="ORF">AKAME5_002832600</name>
</gene>
<dbReference type="AlphaFoldDB" id="A0AAD3R260"/>
<organism evidence="2 3">
    <name type="scientific">Lates japonicus</name>
    <name type="common">Japanese lates</name>
    <dbReference type="NCBI Taxonomy" id="270547"/>
    <lineage>
        <taxon>Eukaryota</taxon>
        <taxon>Metazoa</taxon>
        <taxon>Chordata</taxon>
        <taxon>Craniata</taxon>
        <taxon>Vertebrata</taxon>
        <taxon>Euteleostomi</taxon>
        <taxon>Actinopterygii</taxon>
        <taxon>Neopterygii</taxon>
        <taxon>Teleostei</taxon>
        <taxon>Neoteleostei</taxon>
        <taxon>Acanthomorphata</taxon>
        <taxon>Carangaria</taxon>
        <taxon>Carangaria incertae sedis</taxon>
        <taxon>Centropomidae</taxon>
        <taxon>Lates</taxon>
    </lineage>
</organism>
<feature type="region of interest" description="Disordered" evidence="1">
    <location>
        <begin position="244"/>
        <end position="314"/>
    </location>
</feature>
<accession>A0AAD3R260</accession>
<keyword evidence="2" id="KW-0418">Kinase</keyword>
<evidence type="ECO:0000313" key="2">
    <source>
        <dbReference type="EMBL" id="GLD53297.1"/>
    </source>
</evidence>
<dbReference type="EMBL" id="BRZM01003914">
    <property type="protein sequence ID" value="GLD53297.1"/>
    <property type="molecule type" value="Genomic_DNA"/>
</dbReference>
<dbReference type="GO" id="GO:0016301">
    <property type="term" value="F:kinase activity"/>
    <property type="evidence" value="ECO:0007669"/>
    <property type="project" value="UniProtKB-KW"/>
</dbReference>
<evidence type="ECO:0000256" key="1">
    <source>
        <dbReference type="SAM" id="MobiDB-lite"/>
    </source>
</evidence>
<protein>
    <submittedName>
        <fullName evidence="2">Ribosomal protein S6 kinase alpha-3</fullName>
    </submittedName>
</protein>
<comment type="caution">
    <text evidence="2">The sequence shown here is derived from an EMBL/GenBank/DDBJ whole genome shotgun (WGS) entry which is preliminary data.</text>
</comment>
<reference evidence="2" key="1">
    <citation type="submission" date="2022-08" db="EMBL/GenBank/DDBJ databases">
        <title>Genome sequencing of akame (Lates japonicus).</title>
        <authorList>
            <person name="Hashiguchi Y."/>
            <person name="Takahashi H."/>
        </authorList>
    </citation>
    <scope>NUCLEOTIDE SEQUENCE</scope>
    <source>
        <strain evidence="2">Kochi</strain>
    </source>
</reference>
<keyword evidence="2" id="KW-0808">Transferase</keyword>
<proteinExistence type="predicted"/>
<keyword evidence="3" id="KW-1185">Reference proteome</keyword>
<dbReference type="Proteomes" id="UP001279410">
    <property type="component" value="Unassembled WGS sequence"/>
</dbReference>
<evidence type="ECO:0000313" key="3">
    <source>
        <dbReference type="Proteomes" id="UP001279410"/>
    </source>
</evidence>
<feature type="region of interest" description="Disordered" evidence="1">
    <location>
        <begin position="193"/>
        <end position="230"/>
    </location>
</feature>
<feature type="compositionally biased region" description="Polar residues" evidence="1">
    <location>
        <begin position="199"/>
        <end position="210"/>
    </location>
</feature>